<sequence length="88" mass="9003">MAYKRVGGGAGIPIAESDSRVILPKGSDGSLIASSEEKDRALQGVGSDDSQARGYSKGLKKLSPLPSSKVILIAPDRSSCLSTLWGGG</sequence>
<feature type="region of interest" description="Disordered" evidence="1">
    <location>
        <begin position="26"/>
        <end position="58"/>
    </location>
</feature>
<organism evidence="2 3">
    <name type="scientific">Caerostris extrusa</name>
    <name type="common">Bark spider</name>
    <name type="synonym">Caerostris bankana</name>
    <dbReference type="NCBI Taxonomy" id="172846"/>
    <lineage>
        <taxon>Eukaryota</taxon>
        <taxon>Metazoa</taxon>
        <taxon>Ecdysozoa</taxon>
        <taxon>Arthropoda</taxon>
        <taxon>Chelicerata</taxon>
        <taxon>Arachnida</taxon>
        <taxon>Araneae</taxon>
        <taxon>Araneomorphae</taxon>
        <taxon>Entelegynae</taxon>
        <taxon>Araneoidea</taxon>
        <taxon>Araneidae</taxon>
        <taxon>Caerostris</taxon>
    </lineage>
</organism>
<comment type="caution">
    <text evidence="2">The sequence shown here is derived from an EMBL/GenBank/DDBJ whole genome shotgun (WGS) entry which is preliminary data.</text>
</comment>
<evidence type="ECO:0000313" key="3">
    <source>
        <dbReference type="Proteomes" id="UP001054945"/>
    </source>
</evidence>
<reference evidence="2 3" key="1">
    <citation type="submission" date="2021-06" db="EMBL/GenBank/DDBJ databases">
        <title>Caerostris extrusa draft genome.</title>
        <authorList>
            <person name="Kono N."/>
            <person name="Arakawa K."/>
        </authorList>
    </citation>
    <scope>NUCLEOTIDE SEQUENCE [LARGE SCALE GENOMIC DNA]</scope>
</reference>
<dbReference type="EMBL" id="BPLR01012642">
    <property type="protein sequence ID" value="GIY55441.1"/>
    <property type="molecule type" value="Genomic_DNA"/>
</dbReference>
<accession>A0AAV4UCJ6</accession>
<dbReference type="Proteomes" id="UP001054945">
    <property type="component" value="Unassembled WGS sequence"/>
</dbReference>
<evidence type="ECO:0000256" key="1">
    <source>
        <dbReference type="SAM" id="MobiDB-lite"/>
    </source>
</evidence>
<gene>
    <name evidence="2" type="ORF">CEXT_806421</name>
</gene>
<name>A0AAV4UCJ6_CAEEX</name>
<protein>
    <submittedName>
        <fullName evidence="2">Uncharacterized protein</fullName>
    </submittedName>
</protein>
<proteinExistence type="predicted"/>
<dbReference type="AlphaFoldDB" id="A0AAV4UCJ6"/>
<evidence type="ECO:0000313" key="2">
    <source>
        <dbReference type="EMBL" id="GIY55441.1"/>
    </source>
</evidence>
<keyword evidence="3" id="KW-1185">Reference proteome</keyword>